<feature type="domain" description="DUF4382" evidence="1">
    <location>
        <begin position="31"/>
        <end position="146"/>
    </location>
</feature>
<dbReference type="EMBL" id="CP013694">
    <property type="protein sequence ID" value="ALU30056.1"/>
    <property type="molecule type" value="Genomic_DNA"/>
</dbReference>
<evidence type="ECO:0000313" key="4">
    <source>
        <dbReference type="Proteomes" id="UP000060043"/>
    </source>
</evidence>
<evidence type="ECO:0000313" key="2">
    <source>
        <dbReference type="EMBL" id="ALU30056.1"/>
    </source>
</evidence>
<organism evidence="3 4">
    <name type="scientific">Sulfolobus acidocaldarius</name>
    <dbReference type="NCBI Taxonomy" id="2285"/>
    <lineage>
        <taxon>Archaea</taxon>
        <taxon>Thermoproteota</taxon>
        <taxon>Thermoprotei</taxon>
        <taxon>Sulfolobales</taxon>
        <taxon>Sulfolobaceae</taxon>
        <taxon>Sulfolobus</taxon>
    </lineage>
</organism>
<dbReference type="STRING" id="1435377.SUSAZ_08755"/>
<dbReference type="OrthoDB" id="36949at2157"/>
<evidence type="ECO:0000259" key="1">
    <source>
        <dbReference type="Pfam" id="PF14321"/>
    </source>
</evidence>
<name>A0A0U3FC43_9CREN</name>
<dbReference type="OMA" id="TWVTCSL"/>
<proteinExistence type="predicted"/>
<evidence type="ECO:0000313" key="5">
    <source>
        <dbReference type="Proteomes" id="UP000065473"/>
    </source>
</evidence>
<reference evidence="4 5" key="1">
    <citation type="submission" date="2015-12" db="EMBL/GenBank/DDBJ databases">
        <title>A stable core within a dynamic pangenome in Sulfolobus acidocaldarius.</title>
        <authorList>
            <person name="Anderson R."/>
            <person name="Kouris A."/>
            <person name="Seward C."/>
            <person name="Campbell K."/>
            <person name="Whitaker R."/>
        </authorList>
    </citation>
    <scope>NUCLEOTIDE SEQUENCE [LARGE SCALE GENOMIC DNA]</scope>
    <source>
        <strain evidence="2 5">GG12-C01-09</strain>
        <strain evidence="3 4">NG05B_CO5_07</strain>
    </source>
</reference>
<accession>A0A0U3FC43</accession>
<sequence>MNRLVLLGIVLAVIIIVAAVAYYVYNYYTSGNLNIYVQDPPVTSTLKIYLTISSIMIHKANSTSNSTAWITISNRTMTVLLTYNMTFLASAKLPPGEYNEIFIQVSSVEASIGTVNVSVILPSSVFKIHIVGGVFLSGGSSESLLITIPHTISANGTIMISPSVTAKVIT</sequence>
<dbReference type="Proteomes" id="UP000065473">
    <property type="component" value="Chromosome"/>
</dbReference>
<protein>
    <recommendedName>
        <fullName evidence="1">DUF4382 domain-containing protein</fullName>
    </recommendedName>
</protein>
<dbReference type="PaxDb" id="1435377-SUSAZ_08755"/>
<dbReference type="RefSeq" id="WP_011278633.1">
    <property type="nucleotide sequence ID" value="NZ_BHWZ01000004.1"/>
</dbReference>
<dbReference type="InterPro" id="IPR025491">
    <property type="entry name" value="DUF4382"/>
</dbReference>
<evidence type="ECO:0000313" key="3">
    <source>
        <dbReference type="EMBL" id="ALU30746.1"/>
    </source>
</evidence>
<dbReference type="GeneID" id="14552321"/>
<dbReference type="Proteomes" id="UP000060043">
    <property type="component" value="Chromosome"/>
</dbReference>
<gene>
    <name evidence="2" type="ORF">ATY89_08995</name>
    <name evidence="3" type="ORF">ATZ20_00405</name>
</gene>
<dbReference type="EMBL" id="CP013695">
    <property type="protein sequence ID" value="ALU30746.1"/>
    <property type="molecule type" value="Genomic_DNA"/>
</dbReference>
<dbReference type="Pfam" id="PF14321">
    <property type="entry name" value="DUF4382"/>
    <property type="match status" value="1"/>
</dbReference>
<dbReference type="AlphaFoldDB" id="A0A0U3FC43"/>